<sequence>MIRLVGLDKMPLNNPQAANLRWNDRREAWEKANRYLDKFQTGMVAIDAVVDLCKSDGHWSIWMTVFANIPDVCLALIGAIPGTAACFNTNGAPIQRPGGHI</sequence>
<gene>
    <name evidence="1" type="ORF">FRUB_01626</name>
</gene>
<organism evidence="1 2">
    <name type="scientific">Fimbriiglobus ruber</name>
    <dbReference type="NCBI Taxonomy" id="1908690"/>
    <lineage>
        <taxon>Bacteria</taxon>
        <taxon>Pseudomonadati</taxon>
        <taxon>Planctomycetota</taxon>
        <taxon>Planctomycetia</taxon>
        <taxon>Gemmatales</taxon>
        <taxon>Gemmataceae</taxon>
        <taxon>Fimbriiglobus</taxon>
    </lineage>
</organism>
<reference evidence="2" key="1">
    <citation type="submission" date="2017-06" db="EMBL/GenBank/DDBJ databases">
        <title>Genome analysis of Fimbriiglobus ruber SP5, the first member of the order Planctomycetales with confirmed chitinolytic capability.</title>
        <authorList>
            <person name="Ravin N.V."/>
            <person name="Rakitin A.L."/>
            <person name="Ivanova A.A."/>
            <person name="Beletsky A.V."/>
            <person name="Kulichevskaya I.S."/>
            <person name="Mardanov A.V."/>
            <person name="Dedysh S.N."/>
        </authorList>
    </citation>
    <scope>NUCLEOTIDE SEQUENCE [LARGE SCALE GENOMIC DNA]</scope>
    <source>
        <strain evidence="2">SP5</strain>
    </source>
</reference>
<name>A0A225E9P2_9BACT</name>
<protein>
    <submittedName>
        <fullName evidence="1">Uncharacterized protein</fullName>
    </submittedName>
</protein>
<evidence type="ECO:0000313" key="1">
    <source>
        <dbReference type="EMBL" id="OWK45295.1"/>
    </source>
</evidence>
<keyword evidence="2" id="KW-1185">Reference proteome</keyword>
<dbReference type="AlphaFoldDB" id="A0A225E9P2"/>
<evidence type="ECO:0000313" key="2">
    <source>
        <dbReference type="Proteomes" id="UP000214646"/>
    </source>
</evidence>
<accession>A0A225E9P2</accession>
<dbReference type="Proteomes" id="UP000214646">
    <property type="component" value="Unassembled WGS sequence"/>
</dbReference>
<comment type="caution">
    <text evidence="1">The sequence shown here is derived from an EMBL/GenBank/DDBJ whole genome shotgun (WGS) entry which is preliminary data.</text>
</comment>
<proteinExistence type="predicted"/>
<dbReference type="EMBL" id="NIDE01000002">
    <property type="protein sequence ID" value="OWK45295.1"/>
    <property type="molecule type" value="Genomic_DNA"/>
</dbReference>